<reference evidence="2 3" key="1">
    <citation type="journal article" date="2016" name="Nat. Commun.">
        <title>Thousands of microbial genomes shed light on interconnected biogeochemical processes in an aquifer system.</title>
        <authorList>
            <person name="Anantharaman K."/>
            <person name="Brown C.T."/>
            <person name="Hug L.A."/>
            <person name="Sharon I."/>
            <person name="Castelle C.J."/>
            <person name="Probst A.J."/>
            <person name="Thomas B.C."/>
            <person name="Singh A."/>
            <person name="Wilkins M.J."/>
            <person name="Karaoz U."/>
            <person name="Brodie E.L."/>
            <person name="Williams K.H."/>
            <person name="Hubbard S.S."/>
            <person name="Banfield J.F."/>
        </authorList>
    </citation>
    <scope>NUCLEOTIDE SEQUENCE [LARGE SCALE GENOMIC DNA]</scope>
</reference>
<organism evidence="2 3">
    <name type="scientific">Candidatus Glassbacteria bacterium GWA2_58_10</name>
    <dbReference type="NCBI Taxonomy" id="1817865"/>
    <lineage>
        <taxon>Bacteria</taxon>
        <taxon>Candidatus Glassiibacteriota</taxon>
    </lineage>
</organism>
<protein>
    <recommendedName>
        <fullName evidence="4">CBM-cenC domain-containing protein</fullName>
    </recommendedName>
</protein>
<dbReference type="InterPro" id="IPR017853">
    <property type="entry name" value="GH"/>
</dbReference>
<evidence type="ECO:0000256" key="1">
    <source>
        <dbReference type="SAM" id="SignalP"/>
    </source>
</evidence>
<dbReference type="EMBL" id="MFIV01000068">
    <property type="protein sequence ID" value="OGF98673.1"/>
    <property type="molecule type" value="Genomic_DNA"/>
</dbReference>
<accession>A0A1F5YEV6</accession>
<evidence type="ECO:0000313" key="3">
    <source>
        <dbReference type="Proteomes" id="UP000176992"/>
    </source>
</evidence>
<dbReference type="Gene3D" id="3.20.20.80">
    <property type="entry name" value="Glycosidases"/>
    <property type="match status" value="1"/>
</dbReference>
<keyword evidence="1" id="KW-0732">Signal</keyword>
<gene>
    <name evidence="2" type="ORF">A2Z86_12205</name>
</gene>
<feature type="chain" id="PRO_5009522413" description="CBM-cenC domain-containing protein" evidence="1">
    <location>
        <begin position="22"/>
        <end position="567"/>
    </location>
</feature>
<sequence length="567" mass="62954">MSSKITFSAAFLSLALLAACAKEQPYPYRWVYAFGKNLSTEQGTQELLDIAKTCSEHGINGMALPGGVGEISLKSPEYVANLKKVAEFCGSHGVDVIPAMWSIGYGSGLDYDQNLAEGLPVTDALFVVKGGEARLGQDPPVSIANGGFEKIEDDFPAGFEPLAARGEVVFGDHEVVHEGRTALRFEVGGAYPEESALLAQTVMVHPGRCYRLSGWVKTEGIEKGGDVFPLIVKSREGRRLQYYIPKVESTGDWKRVDLGFNSLTCDSVIVAVGAPESKGGRFWIDDLVLEEVGLVNVLRRPGTPVVVKSDKDGTRYEEGADYQEITDPQLDFLFDHDDPAIRILPAGKIREGERLRVSWYHGMTIYYSQVPVCMSEPELYDFWRSNAKMLQETLSPRYYMLNMDEIRMGGTCEACRSRGISMAQMLGETINKQVELIHEVSPQATVFIWSDMLDPNHNAGTKAGGYMKDYYYHVNESFEGSWNYVPKDLVIVCWYHEKRDLSLPHFAGLGFRTMGGAYYDADNLDNVKDWLVSLDNTPGASGIMYCSWSNKFGLLGKFGDLVSQPRQ</sequence>
<dbReference type="Gene3D" id="2.60.120.260">
    <property type="entry name" value="Galactose-binding domain-like"/>
    <property type="match status" value="1"/>
</dbReference>
<evidence type="ECO:0000313" key="2">
    <source>
        <dbReference type="EMBL" id="OGF98673.1"/>
    </source>
</evidence>
<comment type="caution">
    <text evidence="2">The sequence shown here is derived from an EMBL/GenBank/DDBJ whole genome shotgun (WGS) entry which is preliminary data.</text>
</comment>
<evidence type="ECO:0008006" key="4">
    <source>
        <dbReference type="Google" id="ProtNLM"/>
    </source>
</evidence>
<dbReference type="Proteomes" id="UP000176992">
    <property type="component" value="Unassembled WGS sequence"/>
</dbReference>
<dbReference type="PROSITE" id="PS51257">
    <property type="entry name" value="PROKAR_LIPOPROTEIN"/>
    <property type="match status" value="1"/>
</dbReference>
<dbReference type="SUPFAM" id="SSF51445">
    <property type="entry name" value="(Trans)glycosidases"/>
    <property type="match status" value="1"/>
</dbReference>
<feature type="signal peptide" evidence="1">
    <location>
        <begin position="1"/>
        <end position="21"/>
    </location>
</feature>
<dbReference type="AlphaFoldDB" id="A0A1F5YEV6"/>
<name>A0A1F5YEV6_9BACT</name>
<proteinExistence type="predicted"/>